<gene>
    <name evidence="17" type="ORF">N7458_010848</name>
</gene>
<evidence type="ECO:0000256" key="6">
    <source>
        <dbReference type="ARBA" id="ARBA00022729"/>
    </source>
</evidence>
<comment type="catalytic activity">
    <reaction evidence="1">
        <text>4 hydroquinone + O2 = 4 benzosemiquinone + 2 H2O</text>
        <dbReference type="Rhea" id="RHEA:11276"/>
        <dbReference type="ChEBI" id="CHEBI:15377"/>
        <dbReference type="ChEBI" id="CHEBI:15379"/>
        <dbReference type="ChEBI" id="CHEBI:17594"/>
        <dbReference type="ChEBI" id="CHEBI:17977"/>
        <dbReference type="EC" id="1.10.3.2"/>
    </reaction>
</comment>
<evidence type="ECO:0000259" key="14">
    <source>
        <dbReference type="Pfam" id="PF00394"/>
    </source>
</evidence>
<dbReference type="RefSeq" id="XP_056763079.1">
    <property type="nucleotide sequence ID" value="XM_056914230.1"/>
</dbReference>
<feature type="domain" description="Plastocyanin-like" evidence="14">
    <location>
        <begin position="198"/>
        <end position="330"/>
    </location>
</feature>
<keyword evidence="8" id="KW-0560">Oxidoreductase</keyword>
<dbReference type="GO" id="GO:0046274">
    <property type="term" value="P:lignin catabolic process"/>
    <property type="evidence" value="ECO:0007669"/>
    <property type="project" value="UniProtKB-KW"/>
</dbReference>
<dbReference type="Gene3D" id="2.60.40.420">
    <property type="entry name" value="Cupredoxins - blue copper proteins"/>
    <property type="match status" value="3"/>
</dbReference>
<dbReference type="SUPFAM" id="SSF49503">
    <property type="entry name" value="Cupredoxins"/>
    <property type="match status" value="3"/>
</dbReference>
<feature type="signal peptide" evidence="13">
    <location>
        <begin position="1"/>
        <end position="16"/>
    </location>
</feature>
<evidence type="ECO:0000256" key="8">
    <source>
        <dbReference type="ARBA" id="ARBA00023002"/>
    </source>
</evidence>
<reference evidence="17" key="2">
    <citation type="journal article" date="2023" name="IMA Fungus">
        <title>Comparative genomic study of the Penicillium genus elucidates a diverse pangenome and 15 lateral gene transfer events.</title>
        <authorList>
            <person name="Petersen C."/>
            <person name="Sorensen T."/>
            <person name="Nielsen M.R."/>
            <person name="Sondergaard T.E."/>
            <person name="Sorensen J.L."/>
            <person name="Fitzpatrick D.A."/>
            <person name="Frisvad J.C."/>
            <person name="Nielsen K.L."/>
        </authorList>
    </citation>
    <scope>NUCLEOTIDE SEQUENCE</scope>
    <source>
        <strain evidence="17">IBT 16125</strain>
    </source>
</reference>
<accession>A0AAD6C062</accession>
<keyword evidence="9" id="KW-0186">Copper</keyword>
<comment type="caution">
    <text evidence="17">The sequence shown here is derived from an EMBL/GenBank/DDBJ whole genome shotgun (WGS) entry which is preliminary data.</text>
</comment>
<keyword evidence="6 13" id="KW-0732">Signal</keyword>
<evidence type="ECO:0000256" key="3">
    <source>
        <dbReference type="ARBA" id="ARBA00010609"/>
    </source>
</evidence>
<dbReference type="EMBL" id="JAPVEA010000008">
    <property type="protein sequence ID" value="KAJ5439850.1"/>
    <property type="molecule type" value="Genomic_DNA"/>
</dbReference>
<name>A0AAD6C062_9EURO</name>
<evidence type="ECO:0000313" key="18">
    <source>
        <dbReference type="Proteomes" id="UP001213681"/>
    </source>
</evidence>
<dbReference type="GO" id="GO:0005507">
    <property type="term" value="F:copper ion binding"/>
    <property type="evidence" value="ECO:0007669"/>
    <property type="project" value="InterPro"/>
</dbReference>
<dbReference type="GO" id="GO:0052716">
    <property type="term" value="F:hydroquinone:oxygen oxidoreductase activity"/>
    <property type="evidence" value="ECO:0007669"/>
    <property type="project" value="UniProtKB-EC"/>
</dbReference>
<keyword evidence="7" id="KW-0677">Repeat</keyword>
<dbReference type="InterPro" id="IPR011706">
    <property type="entry name" value="Cu-oxidase_C"/>
</dbReference>
<evidence type="ECO:0000256" key="10">
    <source>
        <dbReference type="ARBA" id="ARBA00023157"/>
    </source>
</evidence>
<dbReference type="Pfam" id="PF07732">
    <property type="entry name" value="Cu-oxidase_3"/>
    <property type="match status" value="1"/>
</dbReference>
<proteinExistence type="inferred from homology"/>
<evidence type="ECO:0000259" key="16">
    <source>
        <dbReference type="Pfam" id="PF07732"/>
    </source>
</evidence>
<feature type="domain" description="Plastocyanin-like" evidence="15">
    <location>
        <begin position="411"/>
        <end position="534"/>
    </location>
</feature>
<dbReference type="FunFam" id="2.60.40.420:FF:000038">
    <property type="entry name" value="Extracellular dihydrogeodin oxidase/laccase"/>
    <property type="match status" value="1"/>
</dbReference>
<dbReference type="CDD" id="cd13854">
    <property type="entry name" value="CuRO_1_MaLCC_like"/>
    <property type="match status" value="1"/>
</dbReference>
<comment type="similarity">
    <text evidence="3">Belongs to the multicopper oxidase family.</text>
</comment>
<keyword evidence="12" id="KW-0439">Lignin degradation</keyword>
<dbReference type="FunFam" id="2.60.40.420:FF:000021">
    <property type="entry name" value="Extracellular dihydrogeodin oxidase/laccase"/>
    <property type="match status" value="1"/>
</dbReference>
<evidence type="ECO:0000256" key="12">
    <source>
        <dbReference type="ARBA" id="ARBA00023185"/>
    </source>
</evidence>
<reference evidence="17" key="1">
    <citation type="submission" date="2022-12" db="EMBL/GenBank/DDBJ databases">
        <authorList>
            <person name="Petersen C."/>
        </authorList>
    </citation>
    <scope>NUCLEOTIDE SEQUENCE</scope>
    <source>
        <strain evidence="17">IBT 16125</strain>
    </source>
</reference>
<dbReference type="InterPro" id="IPR011707">
    <property type="entry name" value="Cu-oxidase-like_N"/>
</dbReference>
<dbReference type="CDD" id="cd13880">
    <property type="entry name" value="CuRO_2_MaLCC_like"/>
    <property type="match status" value="1"/>
</dbReference>
<dbReference type="EC" id="1.10.3.2" evidence="4"/>
<evidence type="ECO:0000256" key="4">
    <source>
        <dbReference type="ARBA" id="ARBA00012297"/>
    </source>
</evidence>
<evidence type="ECO:0000313" key="17">
    <source>
        <dbReference type="EMBL" id="KAJ5439850.1"/>
    </source>
</evidence>
<dbReference type="PANTHER" id="PTHR11709">
    <property type="entry name" value="MULTI-COPPER OXIDASE"/>
    <property type="match status" value="1"/>
</dbReference>
<evidence type="ECO:0000256" key="1">
    <source>
        <dbReference type="ARBA" id="ARBA00000349"/>
    </source>
</evidence>
<dbReference type="AlphaFoldDB" id="A0AAD6C062"/>
<organism evidence="17 18">
    <name type="scientific">Penicillium daleae</name>
    <dbReference type="NCBI Taxonomy" id="63821"/>
    <lineage>
        <taxon>Eukaryota</taxon>
        <taxon>Fungi</taxon>
        <taxon>Dikarya</taxon>
        <taxon>Ascomycota</taxon>
        <taxon>Pezizomycotina</taxon>
        <taxon>Eurotiomycetes</taxon>
        <taxon>Eurotiomycetidae</taxon>
        <taxon>Eurotiales</taxon>
        <taxon>Aspergillaceae</taxon>
        <taxon>Penicillium</taxon>
    </lineage>
</organism>
<sequence length="570" mass="63202">MKATSLLFGLIGASTAASLHHQHLHPKLKRDVCSGNTASDRKTWCNYNISTNYYDVVPNTGVTREYYFNIHEVTVAPDGYSRSAMAVNGSIPGPTIHADWGDYVIVHVTNNLASAKNGSSIHFHGIRQNYTNPNDGVVSITQCPTAPGKTTTYKWRATQYGSSWYHSHIGLQAWEGVFGGIVINGPATENYDVDKGSLFLNDWSHQTVDELYDSAQASGPPTLDNGLINGTNVYGYDNSSSQTGYRFNTSVTAGTSYRFRLVNAAIDTHFKFSIDNHTLTVMTMDLVPIEPFNTTVLSIGMGQRYDIVVHADQSTGNDTYWIRAIPQEACSDNDSVDNIKGIMYYGDTPSTPTTTEYTYTDSCDDMPMSDLVPYLPQSASLPYYNASEPVTLGENSENLFRWKMNGTSMQVEWDNPTLLQIWNNDTSFTNSSGVVELPRANEWSYVVIETSLTVPHPIHLHGHDFFVLAQGSGTYSGSSDIASLTNPPRRDVAMLPSSGYLVVAFKTDNPGAWLMHCHIGWHTEEGFAIQFLERYEEARKLIDYSALHSGCKAWDEYVEESSVEQEDDGI</sequence>
<protein>
    <recommendedName>
        <fullName evidence="4">laccase</fullName>
        <ecNumber evidence="4">1.10.3.2</ecNumber>
    </recommendedName>
</protein>
<keyword evidence="18" id="KW-1185">Reference proteome</keyword>
<dbReference type="Pfam" id="PF07731">
    <property type="entry name" value="Cu-oxidase_2"/>
    <property type="match status" value="1"/>
</dbReference>
<feature type="domain" description="Plastocyanin-like" evidence="16">
    <location>
        <begin position="70"/>
        <end position="186"/>
    </location>
</feature>
<dbReference type="FunFam" id="2.60.40.420:FF:000046">
    <property type="entry name" value="Multicopper oxidase"/>
    <property type="match status" value="1"/>
</dbReference>
<dbReference type="InterPro" id="IPR001117">
    <property type="entry name" value="Cu-oxidase_2nd"/>
</dbReference>
<dbReference type="PANTHER" id="PTHR11709:SF502">
    <property type="entry name" value="MULTICOPPER OXIDASE"/>
    <property type="match status" value="1"/>
</dbReference>
<dbReference type="Pfam" id="PF00394">
    <property type="entry name" value="Cu-oxidase"/>
    <property type="match status" value="1"/>
</dbReference>
<evidence type="ECO:0000256" key="7">
    <source>
        <dbReference type="ARBA" id="ARBA00022737"/>
    </source>
</evidence>
<evidence type="ECO:0000256" key="11">
    <source>
        <dbReference type="ARBA" id="ARBA00023180"/>
    </source>
</evidence>
<keyword evidence="11" id="KW-0325">Glycoprotein</keyword>
<evidence type="ECO:0000259" key="15">
    <source>
        <dbReference type="Pfam" id="PF07731"/>
    </source>
</evidence>
<dbReference type="Proteomes" id="UP001213681">
    <property type="component" value="Unassembled WGS sequence"/>
</dbReference>
<evidence type="ECO:0000256" key="2">
    <source>
        <dbReference type="ARBA" id="ARBA00001935"/>
    </source>
</evidence>
<dbReference type="GeneID" id="81604473"/>
<feature type="chain" id="PRO_5042012062" description="laccase" evidence="13">
    <location>
        <begin position="17"/>
        <end position="570"/>
    </location>
</feature>
<evidence type="ECO:0000256" key="9">
    <source>
        <dbReference type="ARBA" id="ARBA00023008"/>
    </source>
</evidence>
<dbReference type="CDD" id="cd13901">
    <property type="entry name" value="CuRO_3_MaLCC_like"/>
    <property type="match status" value="1"/>
</dbReference>
<dbReference type="InterPro" id="IPR008972">
    <property type="entry name" value="Cupredoxin"/>
</dbReference>
<keyword evidence="10" id="KW-1015">Disulfide bond</keyword>
<comment type="cofactor">
    <cofactor evidence="2">
        <name>Cu cation</name>
        <dbReference type="ChEBI" id="CHEBI:23378"/>
    </cofactor>
</comment>
<keyword evidence="5" id="KW-0479">Metal-binding</keyword>
<evidence type="ECO:0000256" key="13">
    <source>
        <dbReference type="SAM" id="SignalP"/>
    </source>
</evidence>
<evidence type="ECO:0000256" key="5">
    <source>
        <dbReference type="ARBA" id="ARBA00022723"/>
    </source>
</evidence>
<dbReference type="InterPro" id="IPR045087">
    <property type="entry name" value="Cu-oxidase_fam"/>
</dbReference>